<dbReference type="OrthoDB" id="1741928at2759"/>
<keyword evidence="6" id="KW-0808">Transferase</keyword>
<dbReference type="GO" id="GO:0033503">
    <property type="term" value="C:HULC complex"/>
    <property type="evidence" value="ECO:0007669"/>
    <property type="project" value="TreeGrafter"/>
</dbReference>
<evidence type="ECO:0000256" key="3">
    <source>
        <dbReference type="ARBA" id="ARBA00022771"/>
    </source>
</evidence>
<keyword evidence="6" id="KW-0833">Ubl conjugation pathway</keyword>
<comment type="caution">
    <text evidence="8">The sequence shown here is derived from an EMBL/GenBank/DDBJ whole genome shotgun (WGS) entry which is preliminary data.</text>
</comment>
<dbReference type="InterPro" id="IPR013083">
    <property type="entry name" value="Znf_RING/FYVE/PHD"/>
</dbReference>
<name>A0A7J0F457_9ERIC</name>
<dbReference type="SUPFAM" id="SSF57850">
    <property type="entry name" value="RING/U-box"/>
    <property type="match status" value="1"/>
</dbReference>
<evidence type="ECO:0000259" key="7">
    <source>
        <dbReference type="Pfam" id="PF00097"/>
    </source>
</evidence>
<comment type="pathway">
    <text evidence="6">Protein modification; protein ubiquitination.</text>
</comment>
<comment type="subcellular location">
    <subcellularLocation>
        <location evidence="1 6">Nucleus</location>
    </subcellularLocation>
</comment>
<sequence>MHYLKLVHKGMISIPTDSNSISLEFPFTRFDLSSCAKRLFRSWILGISIADSSKVVITKCYHLFCNPCVQRVLESRHRKCAVCSASFGANDVKPVYI</sequence>
<dbReference type="GO" id="GO:0006325">
    <property type="term" value="P:chromatin organization"/>
    <property type="evidence" value="ECO:0007669"/>
    <property type="project" value="UniProtKB-KW"/>
</dbReference>
<comment type="catalytic activity">
    <reaction evidence="6">
        <text>S-ubiquitinyl-[E2 ubiquitin-conjugating enzyme]-L-cysteine + [acceptor protein]-L-lysine = [E2 ubiquitin-conjugating enzyme]-L-cysteine + N(6)-ubiquitinyl-[acceptor protein]-L-lysine.</text>
        <dbReference type="EC" id="2.3.2.27"/>
    </reaction>
</comment>
<comment type="similarity">
    <text evidence="6">Belongs to the BRE1 family.</text>
</comment>
<organism evidence="8 9">
    <name type="scientific">Actinidia rufa</name>
    <dbReference type="NCBI Taxonomy" id="165716"/>
    <lineage>
        <taxon>Eukaryota</taxon>
        <taxon>Viridiplantae</taxon>
        <taxon>Streptophyta</taxon>
        <taxon>Embryophyta</taxon>
        <taxon>Tracheophyta</taxon>
        <taxon>Spermatophyta</taxon>
        <taxon>Magnoliopsida</taxon>
        <taxon>eudicotyledons</taxon>
        <taxon>Gunneridae</taxon>
        <taxon>Pentapetalae</taxon>
        <taxon>asterids</taxon>
        <taxon>Ericales</taxon>
        <taxon>Actinidiaceae</taxon>
        <taxon>Actinidia</taxon>
    </lineage>
</organism>
<evidence type="ECO:0000256" key="1">
    <source>
        <dbReference type="ARBA" id="ARBA00004123"/>
    </source>
</evidence>
<reference evidence="8 9" key="1">
    <citation type="submission" date="2019-07" db="EMBL/GenBank/DDBJ databases">
        <title>De Novo Assembly of kiwifruit Actinidia rufa.</title>
        <authorList>
            <person name="Sugita-Konishi S."/>
            <person name="Sato K."/>
            <person name="Mori E."/>
            <person name="Abe Y."/>
            <person name="Kisaki G."/>
            <person name="Hamano K."/>
            <person name="Suezawa K."/>
            <person name="Otani M."/>
            <person name="Fukuda T."/>
            <person name="Manabe T."/>
            <person name="Gomi K."/>
            <person name="Tabuchi M."/>
            <person name="Akimitsu K."/>
            <person name="Kataoka I."/>
        </authorList>
    </citation>
    <scope>NUCLEOTIDE SEQUENCE [LARGE SCALE GENOMIC DNA]</scope>
    <source>
        <strain evidence="9">cv. Fuchu</strain>
    </source>
</reference>
<evidence type="ECO:0000256" key="6">
    <source>
        <dbReference type="RuleBase" id="RU365038"/>
    </source>
</evidence>
<dbReference type="GO" id="GO:0005634">
    <property type="term" value="C:nucleus"/>
    <property type="evidence" value="ECO:0007669"/>
    <property type="project" value="UniProtKB-SubCell"/>
</dbReference>
<keyword evidence="6" id="KW-0156">Chromatin regulator</keyword>
<dbReference type="InterPro" id="IPR013956">
    <property type="entry name" value="E3_ubiquit_lig_Bre1"/>
</dbReference>
<dbReference type="AlphaFoldDB" id="A0A7J0F457"/>
<dbReference type="Gene3D" id="3.30.40.10">
    <property type="entry name" value="Zinc/RING finger domain, C3HC4 (zinc finger)"/>
    <property type="match status" value="1"/>
</dbReference>
<dbReference type="PROSITE" id="PS00518">
    <property type="entry name" value="ZF_RING_1"/>
    <property type="match status" value="1"/>
</dbReference>
<dbReference type="PANTHER" id="PTHR23163:SF0">
    <property type="entry name" value="E3 UBIQUITIN-PROTEIN LIGASE BRE1"/>
    <property type="match status" value="1"/>
</dbReference>
<protein>
    <recommendedName>
        <fullName evidence="6">E3 ubiquitin protein ligase</fullName>
        <ecNumber evidence="6">2.3.2.27</ecNumber>
    </recommendedName>
</protein>
<gene>
    <name evidence="8" type="ORF">Acr_08g0010930</name>
</gene>
<dbReference type="UniPathway" id="UPA00143"/>
<evidence type="ECO:0000256" key="4">
    <source>
        <dbReference type="ARBA" id="ARBA00022833"/>
    </source>
</evidence>
<dbReference type="Pfam" id="PF00097">
    <property type="entry name" value="zf-C3HC4"/>
    <property type="match status" value="1"/>
</dbReference>
<feature type="domain" description="Zinc finger C3HC4 RING-type" evidence="7">
    <location>
        <begin position="55"/>
        <end position="83"/>
    </location>
</feature>
<evidence type="ECO:0000256" key="5">
    <source>
        <dbReference type="ARBA" id="ARBA00023242"/>
    </source>
</evidence>
<keyword evidence="9" id="KW-1185">Reference proteome</keyword>
<dbReference type="EC" id="2.3.2.27" evidence="6"/>
<dbReference type="GO" id="GO:0008270">
    <property type="term" value="F:zinc ion binding"/>
    <property type="evidence" value="ECO:0007669"/>
    <property type="project" value="UniProtKB-KW"/>
</dbReference>
<keyword evidence="5 6" id="KW-0539">Nucleus</keyword>
<proteinExistence type="inferred from homology"/>
<dbReference type="GO" id="GO:0061630">
    <property type="term" value="F:ubiquitin protein ligase activity"/>
    <property type="evidence" value="ECO:0007669"/>
    <property type="project" value="UniProtKB-EC"/>
</dbReference>
<evidence type="ECO:0000313" key="9">
    <source>
        <dbReference type="Proteomes" id="UP000585474"/>
    </source>
</evidence>
<dbReference type="Proteomes" id="UP000585474">
    <property type="component" value="Unassembled WGS sequence"/>
</dbReference>
<keyword evidence="4 6" id="KW-0862">Zinc</keyword>
<dbReference type="GO" id="GO:0016567">
    <property type="term" value="P:protein ubiquitination"/>
    <property type="evidence" value="ECO:0007669"/>
    <property type="project" value="UniProtKB-UniRule"/>
</dbReference>
<dbReference type="EMBL" id="BJWL01000008">
    <property type="protein sequence ID" value="GFY92697.1"/>
    <property type="molecule type" value="Genomic_DNA"/>
</dbReference>
<dbReference type="InterPro" id="IPR017907">
    <property type="entry name" value="Znf_RING_CS"/>
</dbReference>
<accession>A0A7J0F457</accession>
<evidence type="ECO:0000313" key="8">
    <source>
        <dbReference type="EMBL" id="GFY92697.1"/>
    </source>
</evidence>
<keyword evidence="3 6" id="KW-0863">Zinc-finger</keyword>
<keyword evidence="2 6" id="KW-0479">Metal-binding</keyword>
<evidence type="ECO:0000256" key="2">
    <source>
        <dbReference type="ARBA" id="ARBA00022723"/>
    </source>
</evidence>
<dbReference type="InterPro" id="IPR018957">
    <property type="entry name" value="Znf_C3HC4_RING-type"/>
</dbReference>
<dbReference type="PANTHER" id="PTHR23163">
    <property type="entry name" value="RING FINGER PROTEIN-RELATED"/>
    <property type="match status" value="1"/>
</dbReference>
<keyword evidence="6" id="KW-0175">Coiled coil</keyword>